<keyword evidence="3" id="KW-0547">Nucleotide-binding</keyword>
<evidence type="ECO:0000259" key="5">
    <source>
        <dbReference type="Pfam" id="PF03109"/>
    </source>
</evidence>
<dbReference type="OrthoDB" id="9795390at2"/>
<dbReference type="PANTHER" id="PTHR43851:SF3">
    <property type="entry name" value="COENZYME Q8"/>
    <property type="match status" value="1"/>
</dbReference>
<dbReference type="AlphaFoldDB" id="A0A2K8U8C7"/>
<organism evidence="6 7">
    <name type="scientific">Candidatus Thiodictyon syntrophicum</name>
    <dbReference type="NCBI Taxonomy" id="1166950"/>
    <lineage>
        <taxon>Bacteria</taxon>
        <taxon>Pseudomonadati</taxon>
        <taxon>Pseudomonadota</taxon>
        <taxon>Gammaproteobacteria</taxon>
        <taxon>Chromatiales</taxon>
        <taxon>Chromatiaceae</taxon>
        <taxon>Thiodictyon</taxon>
    </lineage>
</organism>
<keyword evidence="2" id="KW-0808">Transferase</keyword>
<dbReference type="SUPFAM" id="SSF56112">
    <property type="entry name" value="Protein kinase-like (PK-like)"/>
    <property type="match status" value="1"/>
</dbReference>
<dbReference type="RefSeq" id="WP_100919606.1">
    <property type="nucleotide sequence ID" value="NZ_CP020370.1"/>
</dbReference>
<dbReference type="InterPro" id="IPR034646">
    <property type="entry name" value="ADCK3_dom"/>
</dbReference>
<evidence type="ECO:0000256" key="1">
    <source>
        <dbReference type="ARBA" id="ARBA00009670"/>
    </source>
</evidence>
<dbReference type="GO" id="GO:0006744">
    <property type="term" value="P:ubiquinone biosynthetic process"/>
    <property type="evidence" value="ECO:0007669"/>
    <property type="project" value="TreeGrafter"/>
</dbReference>
<evidence type="ECO:0000256" key="2">
    <source>
        <dbReference type="ARBA" id="ARBA00022679"/>
    </source>
</evidence>
<dbReference type="KEGG" id="tsy:THSYN_13360"/>
<dbReference type="GO" id="GO:0016740">
    <property type="term" value="F:transferase activity"/>
    <property type="evidence" value="ECO:0007669"/>
    <property type="project" value="UniProtKB-KW"/>
</dbReference>
<dbReference type="InterPro" id="IPR051409">
    <property type="entry name" value="Atypical_kinase_ADCK"/>
</dbReference>
<dbReference type="Pfam" id="PF03109">
    <property type="entry name" value="ABC1"/>
    <property type="match status" value="1"/>
</dbReference>
<accession>A0A2K8U8C7</accession>
<dbReference type="CDD" id="cd13970">
    <property type="entry name" value="ABC1_ADCK3"/>
    <property type="match status" value="1"/>
</dbReference>
<comment type="similarity">
    <text evidence="1">Belongs to the protein kinase superfamily. ADCK protein kinase family.</text>
</comment>
<evidence type="ECO:0000313" key="6">
    <source>
        <dbReference type="EMBL" id="AUB81852.1"/>
    </source>
</evidence>
<proteinExistence type="inferred from homology"/>
<gene>
    <name evidence="6" type="ORF">THSYN_13360</name>
</gene>
<name>A0A2K8U8C7_9GAMM</name>
<dbReference type="Proteomes" id="UP000232638">
    <property type="component" value="Chromosome"/>
</dbReference>
<dbReference type="InterPro" id="IPR004147">
    <property type="entry name" value="ABC1_dom"/>
</dbReference>
<feature type="domain" description="ABC1 atypical kinase-like" evidence="5">
    <location>
        <begin position="100"/>
        <end position="341"/>
    </location>
</feature>
<reference evidence="6 7" key="1">
    <citation type="submission" date="2017-03" db="EMBL/GenBank/DDBJ databases">
        <title>Complete genome sequence of Candidatus 'Thiodictyon syntrophicum' sp. nov. strain Cad16T, a photolithoautotroph purple sulfur bacterium isolated from an alpine meromictic lake.</title>
        <authorList>
            <person name="Luedin S.M."/>
            <person name="Pothier J.F."/>
            <person name="Danza F."/>
            <person name="Storelli N."/>
            <person name="Wittwer M."/>
            <person name="Tonolla M."/>
        </authorList>
    </citation>
    <scope>NUCLEOTIDE SEQUENCE [LARGE SCALE GENOMIC DNA]</scope>
    <source>
        <strain evidence="6 7">Cad16T</strain>
    </source>
</reference>
<sequence>MANPQLPGGLAVPSKRLARLWHLGRATGDLAAGVGVRGLIELALNRDGGMSRVQLSAAHTQRFTDRLARMRGAAMKMGQLMSLDGSDLLTPEAAEIMASLRDRAQPMPLGQVNEVLSGELGADWDKRFRRFNFTPMAAASIGQVHRAETRDGRHLAIKIQFPGVRESIDSDLDNFAFLGRTLGLAPKGLNLEPVLTAARHQLHQEADYVAEADALEAYGALVGDDPDFSVPKVHRDLSSTRVLAMDFADGIPVDQLTGQAFRQVERDRAATLLVHLLLRELFDFALVQTDPNYSNFLYQAETRKLVLLDFGATQRVAPALVGYYRQMLQASVVGDTETVRQCALALGYLDPGASPEQVASIAGLIALTGEPLRHSGPYDFGTSDLFERIYVGGRDLFFQDAFGHAPDPATFFLHRKFVGTFMLCRRLRARVDLNGLTAAYG</sequence>
<dbReference type="EMBL" id="CP020370">
    <property type="protein sequence ID" value="AUB81852.1"/>
    <property type="molecule type" value="Genomic_DNA"/>
</dbReference>
<evidence type="ECO:0000313" key="7">
    <source>
        <dbReference type="Proteomes" id="UP000232638"/>
    </source>
</evidence>
<dbReference type="GO" id="GO:0005524">
    <property type="term" value="F:ATP binding"/>
    <property type="evidence" value="ECO:0007669"/>
    <property type="project" value="UniProtKB-KW"/>
</dbReference>
<keyword evidence="4" id="KW-0067">ATP-binding</keyword>
<dbReference type="InterPro" id="IPR011009">
    <property type="entry name" value="Kinase-like_dom_sf"/>
</dbReference>
<evidence type="ECO:0000256" key="4">
    <source>
        <dbReference type="ARBA" id="ARBA00022840"/>
    </source>
</evidence>
<evidence type="ECO:0000256" key="3">
    <source>
        <dbReference type="ARBA" id="ARBA00022741"/>
    </source>
</evidence>
<protein>
    <submittedName>
        <fullName evidence="6">ABC transporter</fullName>
    </submittedName>
</protein>
<dbReference type="PANTHER" id="PTHR43851">
    <property type="match status" value="1"/>
</dbReference>
<keyword evidence="7" id="KW-1185">Reference proteome</keyword>